<dbReference type="STRING" id="1461693.ATO10_06186"/>
<evidence type="ECO:0000256" key="2">
    <source>
        <dbReference type="ARBA" id="ARBA00022679"/>
    </source>
</evidence>
<evidence type="ECO:0000313" key="7">
    <source>
        <dbReference type="EMBL" id="KCV82508.1"/>
    </source>
</evidence>
<reference evidence="7 8" key="1">
    <citation type="submission" date="2013-04" db="EMBL/GenBank/DDBJ databases">
        <title>Shimia sp. 22II-S11-Z10 Genome Sequencing.</title>
        <authorList>
            <person name="Lai Q."/>
            <person name="Li G."/>
            <person name="Shao Z."/>
        </authorList>
    </citation>
    <scope>NUCLEOTIDE SEQUENCE [LARGE SCALE GENOMIC DNA]</scope>
    <source>
        <strain evidence="8">22II-S11-Z10</strain>
    </source>
</reference>
<dbReference type="InterPro" id="IPR030390">
    <property type="entry name" value="MeTrfase_TrmA_AS"/>
</dbReference>
<dbReference type="Gene3D" id="2.40.50.1070">
    <property type="match status" value="1"/>
</dbReference>
<dbReference type="PANTHER" id="PTHR11061">
    <property type="entry name" value="RNA M5U METHYLTRANSFERASE"/>
    <property type="match status" value="1"/>
</dbReference>
<keyword evidence="1 4" id="KW-0489">Methyltransferase</keyword>
<name>A0A058ZLR6_9RHOB</name>
<sequence length="404" mass="43359">MTEVTITHLDQHGFGQSEAGQKLPRTLPGEVIVLDADTGKQRVVTPSEHRISAPCRHFKNCGGCAMQHAADDFVANWKMGIVKTGLAARGIEARMRPIKTSPPNSRRRATLHGRRTKSGALVGFHARASDMVVEVPDCKLLHPDLLKTVPVLAEITKMAGSRKGEIGFALTMSEGGVDLDVRGAKATDLDMLTRLGELADRADLARLSWEAEPIATRRAPYQRFGQARVVPPPGAFLQATPQGESALVAAVQEAVGDASRVVDLFAGCGTFALSLASDAEILAVEAEAAPLQALDAAWRATPGLRHVATLVRDLFRQPLLPDELGKFDAVVIDPPRAGAEAQIRAVADAQVPVIAAVSCNPVSFARDARILLDAGYGLDWVQVVDQFRWSTHVELVARFSRNCG</sequence>
<comment type="caution">
    <text evidence="7">The sequence shown here is derived from an EMBL/GenBank/DDBJ whole genome shotgun (WGS) entry which is preliminary data.</text>
</comment>
<dbReference type="InterPro" id="IPR029063">
    <property type="entry name" value="SAM-dependent_MTases_sf"/>
</dbReference>
<dbReference type="AlphaFoldDB" id="A0A058ZLR6"/>
<gene>
    <name evidence="7" type="ORF">ATO10_06186</name>
</gene>
<feature type="binding site" evidence="4">
    <location>
        <position position="238"/>
    </location>
    <ligand>
        <name>S-adenosyl-L-methionine</name>
        <dbReference type="ChEBI" id="CHEBI:59789"/>
    </ligand>
</feature>
<dbReference type="SUPFAM" id="SSF53335">
    <property type="entry name" value="S-adenosyl-L-methionine-dependent methyltransferases"/>
    <property type="match status" value="1"/>
</dbReference>
<dbReference type="PATRIC" id="fig|1461693.3.peg.1254"/>
<dbReference type="RefSeq" id="WP_035249458.1">
    <property type="nucleotide sequence ID" value="NZ_AQQY01000003.1"/>
</dbReference>
<feature type="binding site" evidence="4">
    <location>
        <position position="265"/>
    </location>
    <ligand>
        <name>S-adenosyl-L-methionine</name>
        <dbReference type="ChEBI" id="CHEBI:59789"/>
    </ligand>
</feature>
<dbReference type="EMBL" id="AQQY01000003">
    <property type="protein sequence ID" value="KCV82508.1"/>
    <property type="molecule type" value="Genomic_DNA"/>
</dbReference>
<keyword evidence="3 4" id="KW-0949">S-adenosyl-L-methionine</keyword>
<feature type="active site" description="Nucleophile" evidence="4">
    <location>
        <position position="359"/>
    </location>
</feature>
<evidence type="ECO:0000256" key="6">
    <source>
        <dbReference type="SAM" id="MobiDB-lite"/>
    </source>
</evidence>
<feature type="active site" evidence="5">
    <location>
        <position position="359"/>
    </location>
</feature>
<dbReference type="OrthoDB" id="9804590at2"/>
<evidence type="ECO:0000256" key="1">
    <source>
        <dbReference type="ARBA" id="ARBA00022603"/>
    </source>
</evidence>
<dbReference type="InterPro" id="IPR010280">
    <property type="entry name" value="U5_MeTrfase_fam"/>
</dbReference>
<dbReference type="PROSITE" id="PS51687">
    <property type="entry name" value="SAM_MT_RNA_M5U"/>
    <property type="match status" value="1"/>
</dbReference>
<feature type="region of interest" description="Disordered" evidence="6">
    <location>
        <begin position="1"/>
        <end position="22"/>
    </location>
</feature>
<dbReference type="eggNOG" id="COG2265">
    <property type="taxonomic scope" value="Bacteria"/>
</dbReference>
<evidence type="ECO:0000313" key="8">
    <source>
        <dbReference type="Proteomes" id="UP000024836"/>
    </source>
</evidence>
<dbReference type="GO" id="GO:0070041">
    <property type="term" value="F:rRNA (uridine-C5-)-methyltransferase activity"/>
    <property type="evidence" value="ECO:0007669"/>
    <property type="project" value="TreeGrafter"/>
</dbReference>
<dbReference type="Gene3D" id="3.40.50.150">
    <property type="entry name" value="Vaccinia Virus protein VP39"/>
    <property type="match status" value="1"/>
</dbReference>
<feature type="binding site" evidence="4">
    <location>
        <position position="285"/>
    </location>
    <ligand>
        <name>S-adenosyl-L-methionine</name>
        <dbReference type="ChEBI" id="CHEBI:59789"/>
    </ligand>
</feature>
<feature type="binding site" evidence="4">
    <location>
        <position position="333"/>
    </location>
    <ligand>
        <name>S-adenosyl-L-methionine</name>
        <dbReference type="ChEBI" id="CHEBI:59789"/>
    </ligand>
</feature>
<accession>A0A058ZLR6</accession>
<dbReference type="PROSITE" id="PS01230">
    <property type="entry name" value="TRMA_1"/>
    <property type="match status" value="1"/>
</dbReference>
<proteinExistence type="inferred from homology"/>
<organism evidence="7 8">
    <name type="scientific">Actibacterium atlanticum</name>
    <dbReference type="NCBI Taxonomy" id="1461693"/>
    <lineage>
        <taxon>Bacteria</taxon>
        <taxon>Pseudomonadati</taxon>
        <taxon>Pseudomonadota</taxon>
        <taxon>Alphaproteobacteria</taxon>
        <taxon>Rhodobacterales</taxon>
        <taxon>Roseobacteraceae</taxon>
        <taxon>Actibacterium</taxon>
    </lineage>
</organism>
<keyword evidence="2 4" id="KW-0808">Transferase</keyword>
<protein>
    <submittedName>
        <fullName evidence="7">23S rRNA (Uracil-5-)-methyltransferase RumA</fullName>
    </submittedName>
</protein>
<dbReference type="GO" id="GO:0070475">
    <property type="term" value="P:rRNA base methylation"/>
    <property type="evidence" value="ECO:0007669"/>
    <property type="project" value="TreeGrafter"/>
</dbReference>
<keyword evidence="8" id="KW-1185">Reference proteome</keyword>
<dbReference type="PANTHER" id="PTHR11061:SF49">
    <property type="entry name" value="23S RRNA (URACIL(1939)-C(5))-METHYLTRANSFERASE RLMD"/>
    <property type="match status" value="1"/>
</dbReference>
<evidence type="ECO:0000256" key="5">
    <source>
        <dbReference type="PROSITE-ProRule" id="PRU10015"/>
    </source>
</evidence>
<comment type="similarity">
    <text evidence="4">Belongs to the class I-like SAM-binding methyltransferase superfamily. RNA M5U methyltransferase family.</text>
</comment>
<evidence type="ECO:0000256" key="3">
    <source>
        <dbReference type="ARBA" id="ARBA00022691"/>
    </source>
</evidence>
<dbReference type="CDD" id="cd02440">
    <property type="entry name" value="AdoMet_MTases"/>
    <property type="match status" value="1"/>
</dbReference>
<dbReference type="Proteomes" id="UP000024836">
    <property type="component" value="Unassembled WGS sequence"/>
</dbReference>
<evidence type="ECO:0000256" key="4">
    <source>
        <dbReference type="PROSITE-ProRule" id="PRU01024"/>
    </source>
</evidence>